<name>A0A439DBX0_9PEZI</name>
<proteinExistence type="predicted"/>
<accession>A0A439DBX0</accession>
<protein>
    <submittedName>
        <fullName evidence="2">Uncharacterized protein</fullName>
    </submittedName>
</protein>
<gene>
    <name evidence="2" type="ORF">EKO27_g3193</name>
</gene>
<feature type="compositionally biased region" description="Polar residues" evidence="1">
    <location>
        <begin position="93"/>
        <end position="108"/>
    </location>
</feature>
<comment type="caution">
    <text evidence="2">The sequence shown here is derived from an EMBL/GenBank/DDBJ whole genome shotgun (WGS) entry which is preliminary data.</text>
</comment>
<organism evidence="2 3">
    <name type="scientific">Xylaria grammica</name>
    <dbReference type="NCBI Taxonomy" id="363999"/>
    <lineage>
        <taxon>Eukaryota</taxon>
        <taxon>Fungi</taxon>
        <taxon>Dikarya</taxon>
        <taxon>Ascomycota</taxon>
        <taxon>Pezizomycotina</taxon>
        <taxon>Sordariomycetes</taxon>
        <taxon>Xylariomycetidae</taxon>
        <taxon>Xylariales</taxon>
        <taxon>Xylariaceae</taxon>
        <taxon>Xylaria</taxon>
    </lineage>
</organism>
<evidence type="ECO:0000256" key="1">
    <source>
        <dbReference type="SAM" id="MobiDB-lite"/>
    </source>
</evidence>
<dbReference type="STRING" id="363999.A0A439DBX0"/>
<sequence>MPDDWMDIAIGVAVDDGVGDLGPETENWWPLFRQLGLSRELYNVIMLPEYRQIRETETAKYWIKDTMEIRYGELMMIRECSGKRGAKARAFHSKSQLGQGSKASQGKQASKHLPDLAPLRPSMPSIARVEPDEPVPEGYVALWKGLARCRIKFLLDGQLNIQALESLPPCDFHGTSSEGPVLYFAEDRAVRQQYANFALQRQSQSSSQVGEKGVVLLWLLVNKAWAEDIRQYIEGDDWKKVIFLCRKGRDLRANHRTGFWSRELGVDGYADATVLVGHISQG</sequence>
<dbReference type="EMBL" id="RYZI01000066">
    <property type="protein sequence ID" value="RWA11907.1"/>
    <property type="molecule type" value="Genomic_DNA"/>
</dbReference>
<evidence type="ECO:0000313" key="2">
    <source>
        <dbReference type="EMBL" id="RWA11907.1"/>
    </source>
</evidence>
<dbReference type="Proteomes" id="UP000286045">
    <property type="component" value="Unassembled WGS sequence"/>
</dbReference>
<keyword evidence="3" id="KW-1185">Reference proteome</keyword>
<reference evidence="2 3" key="1">
    <citation type="submission" date="2018-12" db="EMBL/GenBank/DDBJ databases">
        <title>Draft genome sequence of Xylaria grammica IHI A82.</title>
        <authorList>
            <person name="Buettner E."/>
            <person name="Kellner H."/>
        </authorList>
    </citation>
    <scope>NUCLEOTIDE SEQUENCE [LARGE SCALE GENOMIC DNA]</scope>
    <source>
        <strain evidence="2 3">IHI A82</strain>
    </source>
</reference>
<feature type="region of interest" description="Disordered" evidence="1">
    <location>
        <begin position="91"/>
        <end position="117"/>
    </location>
</feature>
<evidence type="ECO:0000313" key="3">
    <source>
        <dbReference type="Proteomes" id="UP000286045"/>
    </source>
</evidence>
<dbReference type="AlphaFoldDB" id="A0A439DBX0"/>